<feature type="region of interest" description="Disordered" evidence="2">
    <location>
        <begin position="226"/>
        <end position="298"/>
    </location>
</feature>
<accession>A0A1Q9CDZ3</accession>
<dbReference type="OrthoDB" id="10303729at2759"/>
<dbReference type="Proteomes" id="UP000186817">
    <property type="component" value="Unassembled WGS sequence"/>
</dbReference>
<dbReference type="SUPFAM" id="SSF47473">
    <property type="entry name" value="EF-hand"/>
    <property type="match status" value="1"/>
</dbReference>
<sequence>MGEESDHGEFYTLLGWFGRGRDPEFQSRLRVMDIDEVDLRQLFEMIDVDGSGAIEVEEFIVPLSRWVRDSKTAPRFIKYNLMHSMHQQALVMGMPSSLALAMASHWSDQVATSHADINIMFDVVINIFVQLLLDGAAVRRTHTPDGHAVRNQQLFHRCREFYAEGAGPRRLQLPPAKLDDALASAMTALKDSLSRAVQLSLGEVEGILQTRFEELGRSLNVQLQIAPEAPGRERTQTSPSKFPTSVPGCSDDRVGPVRREDNTDRVQARTEGTNVARNPSVAARPGKPPDDPSRFQSV</sequence>
<name>A0A1Q9CDZ3_SYMMI</name>
<reference evidence="4 5" key="1">
    <citation type="submission" date="2016-02" db="EMBL/GenBank/DDBJ databases">
        <title>Genome analysis of coral dinoflagellate symbionts highlights evolutionary adaptations to a symbiotic lifestyle.</title>
        <authorList>
            <person name="Aranda M."/>
            <person name="Li Y."/>
            <person name="Liew Y.J."/>
            <person name="Baumgarten S."/>
            <person name="Simakov O."/>
            <person name="Wilson M."/>
            <person name="Piel J."/>
            <person name="Ashoor H."/>
            <person name="Bougouffa S."/>
            <person name="Bajic V.B."/>
            <person name="Ryu T."/>
            <person name="Ravasi T."/>
            <person name="Bayer T."/>
            <person name="Micklem G."/>
            <person name="Kim H."/>
            <person name="Bhak J."/>
            <person name="Lajeunesse T.C."/>
            <person name="Voolstra C.R."/>
        </authorList>
    </citation>
    <scope>NUCLEOTIDE SEQUENCE [LARGE SCALE GENOMIC DNA]</scope>
    <source>
        <strain evidence="4 5">CCMP2467</strain>
    </source>
</reference>
<feature type="compositionally biased region" description="Basic and acidic residues" evidence="2">
    <location>
        <begin position="287"/>
        <end position="298"/>
    </location>
</feature>
<evidence type="ECO:0000256" key="1">
    <source>
        <dbReference type="ARBA" id="ARBA00022837"/>
    </source>
</evidence>
<evidence type="ECO:0000256" key="2">
    <source>
        <dbReference type="SAM" id="MobiDB-lite"/>
    </source>
</evidence>
<dbReference type="GO" id="GO:0005509">
    <property type="term" value="F:calcium ion binding"/>
    <property type="evidence" value="ECO:0007669"/>
    <property type="project" value="InterPro"/>
</dbReference>
<dbReference type="InterPro" id="IPR011992">
    <property type="entry name" value="EF-hand-dom_pair"/>
</dbReference>
<evidence type="ECO:0000313" key="4">
    <source>
        <dbReference type="EMBL" id="OLP81132.1"/>
    </source>
</evidence>
<evidence type="ECO:0000313" key="5">
    <source>
        <dbReference type="Proteomes" id="UP000186817"/>
    </source>
</evidence>
<feature type="compositionally biased region" description="Basic and acidic residues" evidence="2">
    <location>
        <begin position="250"/>
        <end position="268"/>
    </location>
</feature>
<keyword evidence="1" id="KW-0106">Calcium</keyword>
<gene>
    <name evidence="4" type="ORF">AK812_SmicGene38371</name>
</gene>
<keyword evidence="5" id="KW-1185">Reference proteome</keyword>
<dbReference type="EMBL" id="LSRX01001309">
    <property type="protein sequence ID" value="OLP81132.1"/>
    <property type="molecule type" value="Genomic_DNA"/>
</dbReference>
<protein>
    <recommendedName>
        <fullName evidence="3">EF-hand domain-containing protein</fullName>
    </recommendedName>
</protein>
<dbReference type="Gene3D" id="1.10.238.10">
    <property type="entry name" value="EF-hand"/>
    <property type="match status" value="1"/>
</dbReference>
<comment type="caution">
    <text evidence="4">The sequence shown here is derived from an EMBL/GenBank/DDBJ whole genome shotgun (WGS) entry which is preliminary data.</text>
</comment>
<dbReference type="InterPro" id="IPR018247">
    <property type="entry name" value="EF_Hand_1_Ca_BS"/>
</dbReference>
<dbReference type="InterPro" id="IPR002048">
    <property type="entry name" value="EF_hand_dom"/>
</dbReference>
<dbReference type="AlphaFoldDB" id="A0A1Q9CDZ3"/>
<feature type="domain" description="EF-hand" evidence="3">
    <location>
        <begin position="34"/>
        <end position="69"/>
    </location>
</feature>
<dbReference type="PROSITE" id="PS00018">
    <property type="entry name" value="EF_HAND_1"/>
    <property type="match status" value="1"/>
</dbReference>
<organism evidence="4 5">
    <name type="scientific">Symbiodinium microadriaticum</name>
    <name type="common">Dinoflagellate</name>
    <name type="synonym">Zooxanthella microadriatica</name>
    <dbReference type="NCBI Taxonomy" id="2951"/>
    <lineage>
        <taxon>Eukaryota</taxon>
        <taxon>Sar</taxon>
        <taxon>Alveolata</taxon>
        <taxon>Dinophyceae</taxon>
        <taxon>Suessiales</taxon>
        <taxon>Symbiodiniaceae</taxon>
        <taxon>Symbiodinium</taxon>
    </lineage>
</organism>
<evidence type="ECO:0000259" key="3">
    <source>
        <dbReference type="PROSITE" id="PS50222"/>
    </source>
</evidence>
<proteinExistence type="predicted"/>
<dbReference type="PROSITE" id="PS50222">
    <property type="entry name" value="EF_HAND_2"/>
    <property type="match status" value="1"/>
</dbReference>